<dbReference type="Pfam" id="PF03988">
    <property type="entry name" value="DUF347"/>
    <property type="match status" value="4"/>
</dbReference>
<protein>
    <recommendedName>
        <fullName evidence="4">Membrane-anchored protein</fullName>
    </recommendedName>
</protein>
<evidence type="ECO:0000313" key="3">
    <source>
        <dbReference type="Proteomes" id="UP000675781"/>
    </source>
</evidence>
<keyword evidence="1" id="KW-1133">Transmembrane helix</keyword>
<dbReference type="RefSeq" id="WP_212526761.1">
    <property type="nucleotide sequence ID" value="NZ_JAGSOG010000008.1"/>
</dbReference>
<sequence length="288" mass="30777">MLPALRARAGRAPLAAKVPEITALFWLIKLVTTFMGEATSDYLGDGNIAIAGLVEVLLVVVALWIQLRTRRYVAVAYWFLAMAVAVFGTGASDTLHIVLGIPYGGTTALWAIVLAGIFWRWYRSEGTLSIHSITTRRRERYYWATVFATFALGTALGDFTAGSLNLGFLSSGVLFGVVILIPAVAWRLGMNPIAAFWFAYVVTRPLGASFADYLSKPHSLTGANFGDGPTSAASAAILVLLVTYTALRRNDIQAPTAPAEMAMAMATENTDAARRTVAPAAVGADQPS</sequence>
<feature type="transmembrane region" description="Helical" evidence="1">
    <location>
        <begin position="97"/>
        <end position="121"/>
    </location>
</feature>
<name>A0A941EK09_9ACTN</name>
<proteinExistence type="predicted"/>
<dbReference type="InterPro" id="IPR007136">
    <property type="entry name" value="DUF347"/>
</dbReference>
<reference evidence="2" key="1">
    <citation type="submission" date="2021-04" db="EMBL/GenBank/DDBJ databases">
        <title>Genome based classification of Actinospica acidithermotolerans sp. nov., an actinobacterium isolated from an Indonesian hot spring.</title>
        <authorList>
            <person name="Kusuma A.B."/>
            <person name="Putra K.E."/>
            <person name="Nafisah S."/>
            <person name="Loh J."/>
            <person name="Nouioui I."/>
            <person name="Goodfellow M."/>
        </authorList>
    </citation>
    <scope>NUCLEOTIDE SEQUENCE</scope>
    <source>
        <strain evidence="2">CSCA 57</strain>
    </source>
</reference>
<feature type="transmembrane region" description="Helical" evidence="1">
    <location>
        <begin position="72"/>
        <end position="91"/>
    </location>
</feature>
<comment type="caution">
    <text evidence="2">The sequence shown here is derived from an EMBL/GenBank/DDBJ whole genome shotgun (WGS) entry which is preliminary data.</text>
</comment>
<dbReference type="AlphaFoldDB" id="A0A941EK09"/>
<feature type="transmembrane region" description="Helical" evidence="1">
    <location>
        <begin position="166"/>
        <end position="186"/>
    </location>
</feature>
<feature type="transmembrane region" description="Helical" evidence="1">
    <location>
        <begin position="231"/>
        <end position="247"/>
    </location>
</feature>
<feature type="transmembrane region" description="Helical" evidence="1">
    <location>
        <begin position="141"/>
        <end position="160"/>
    </location>
</feature>
<keyword evidence="3" id="KW-1185">Reference proteome</keyword>
<dbReference type="EMBL" id="JAGSOG010000008">
    <property type="protein sequence ID" value="MBR7832225.1"/>
    <property type="molecule type" value="Genomic_DNA"/>
</dbReference>
<dbReference type="Proteomes" id="UP000675781">
    <property type="component" value="Unassembled WGS sequence"/>
</dbReference>
<evidence type="ECO:0000313" key="2">
    <source>
        <dbReference type="EMBL" id="MBR7832225.1"/>
    </source>
</evidence>
<keyword evidence="1" id="KW-0472">Membrane</keyword>
<organism evidence="2 3">
    <name type="scientific">Actinospica durhamensis</name>
    <dbReference type="NCBI Taxonomy" id="1508375"/>
    <lineage>
        <taxon>Bacteria</taxon>
        <taxon>Bacillati</taxon>
        <taxon>Actinomycetota</taxon>
        <taxon>Actinomycetes</taxon>
        <taxon>Catenulisporales</taxon>
        <taxon>Actinospicaceae</taxon>
        <taxon>Actinospica</taxon>
    </lineage>
</organism>
<accession>A0A941EK09</accession>
<keyword evidence="1" id="KW-0812">Transmembrane</keyword>
<evidence type="ECO:0000256" key="1">
    <source>
        <dbReference type="SAM" id="Phobius"/>
    </source>
</evidence>
<evidence type="ECO:0008006" key="4">
    <source>
        <dbReference type="Google" id="ProtNLM"/>
    </source>
</evidence>
<feature type="transmembrane region" description="Helical" evidence="1">
    <location>
        <begin position="193"/>
        <end position="211"/>
    </location>
</feature>
<gene>
    <name evidence="2" type="ORF">KDL01_03080</name>
</gene>
<feature type="transmembrane region" description="Helical" evidence="1">
    <location>
        <begin position="48"/>
        <end position="65"/>
    </location>
</feature>